<sequence length="283" mass="31336">LINISKILKPPWSSPSAIAVAPTSFCFGCRPPPAPARCLTLLRSPARPQPSSAPSYRCSSDGVAAAPTMPVKWVMPWQPNPGMTVNSQILAEVSQCAESLGGVKGGRWKSSLTFYRPILRDPAMPAECPKDFLGLALQDRPDKYYFIIRGRIVVEADANILATMEKLQSYKARVSLNFEGFQYQVGDFLLRVGKVVPATSENLRGIMMEVEYLPISSLEKSRQIMEGFLDVWHETLSKKSLPGHFMHIEPDFAEYGLSDHYSSQHTTVQYAAVMAQLIATARN</sequence>
<evidence type="ECO:0000313" key="5">
    <source>
        <dbReference type="EMBL" id="JAT62884.1"/>
    </source>
</evidence>
<evidence type="ECO:0000256" key="2">
    <source>
        <dbReference type="ARBA" id="ARBA00010743"/>
    </source>
</evidence>
<keyword evidence="3 4" id="KW-0539">Nucleus</keyword>
<dbReference type="AlphaFoldDB" id="A0A1D1Z7P3"/>
<dbReference type="EMBL" id="GDJX01005052">
    <property type="protein sequence ID" value="JAT62884.1"/>
    <property type="molecule type" value="Transcribed_RNA"/>
</dbReference>
<evidence type="ECO:0000256" key="1">
    <source>
        <dbReference type="ARBA" id="ARBA00004123"/>
    </source>
</evidence>
<evidence type="ECO:0000256" key="4">
    <source>
        <dbReference type="RuleBase" id="RU364152"/>
    </source>
</evidence>
<gene>
    <name evidence="5" type="primary">med20_2</name>
    <name evidence="4" type="synonym">MED20</name>
    <name evidence="5" type="ORF">g.60772</name>
</gene>
<comment type="function">
    <text evidence="4">Component of the Mediator complex, a coactivator involved in the regulated transcription of nearly all RNA polymerase II-dependent genes. Mediator functions as a bridge to convey information from gene-specific regulatory proteins to the basal RNA polymerase II transcription machinery. Mediator is recruited to promoters by direct interactions with regulatory proteins and serves as a scaffold for the assembly of a functional preinitiation complex with RNA polymerase II and the general transcription factors.</text>
</comment>
<dbReference type="PANTHER" id="PTHR12465:SF0">
    <property type="entry name" value="MEDIATOR OF RNA POLYMERASE II TRANSCRIPTION SUBUNIT 20"/>
    <property type="match status" value="1"/>
</dbReference>
<dbReference type="InterPro" id="IPR013921">
    <property type="entry name" value="Mediator_Med20"/>
</dbReference>
<protein>
    <recommendedName>
        <fullName evidence="4">Mediator of RNA polymerase II transcription subunit 20</fullName>
    </recommendedName>
    <alternativeName>
        <fullName evidence="4">Mediator complex subunit 20</fullName>
    </alternativeName>
</protein>
<dbReference type="GO" id="GO:0016592">
    <property type="term" value="C:mediator complex"/>
    <property type="evidence" value="ECO:0007669"/>
    <property type="project" value="InterPro"/>
</dbReference>
<comment type="subcellular location">
    <subcellularLocation>
        <location evidence="1 4">Nucleus</location>
    </subcellularLocation>
</comment>
<evidence type="ECO:0000256" key="3">
    <source>
        <dbReference type="ARBA" id="ARBA00023242"/>
    </source>
</evidence>
<organism evidence="5">
    <name type="scientific">Anthurium amnicola</name>
    <dbReference type="NCBI Taxonomy" id="1678845"/>
    <lineage>
        <taxon>Eukaryota</taxon>
        <taxon>Viridiplantae</taxon>
        <taxon>Streptophyta</taxon>
        <taxon>Embryophyta</taxon>
        <taxon>Tracheophyta</taxon>
        <taxon>Spermatophyta</taxon>
        <taxon>Magnoliopsida</taxon>
        <taxon>Liliopsida</taxon>
        <taxon>Araceae</taxon>
        <taxon>Pothoideae</taxon>
        <taxon>Potheae</taxon>
        <taxon>Anthurium</taxon>
    </lineage>
</organism>
<dbReference type="GO" id="GO:0003713">
    <property type="term" value="F:transcription coactivator activity"/>
    <property type="evidence" value="ECO:0007669"/>
    <property type="project" value="TreeGrafter"/>
</dbReference>
<feature type="non-terminal residue" evidence="5">
    <location>
        <position position="1"/>
    </location>
</feature>
<keyword evidence="4" id="KW-0805">Transcription regulation</keyword>
<name>A0A1D1Z7P3_9ARAE</name>
<dbReference type="Pfam" id="PF08612">
    <property type="entry name" value="Med20"/>
    <property type="match status" value="1"/>
</dbReference>
<comment type="subunit">
    <text evidence="4">Component of the Mediator complex.</text>
</comment>
<proteinExistence type="inferred from homology"/>
<keyword evidence="4" id="KW-0010">Activator</keyword>
<comment type="similarity">
    <text evidence="2 4">Belongs to the Mediator complex subunit 20 family.</text>
</comment>
<reference evidence="5" key="1">
    <citation type="submission" date="2015-07" db="EMBL/GenBank/DDBJ databases">
        <title>Transcriptome Assembly of Anthurium amnicola.</title>
        <authorList>
            <person name="Suzuki J."/>
        </authorList>
    </citation>
    <scope>NUCLEOTIDE SEQUENCE</scope>
</reference>
<dbReference type="PANTHER" id="PTHR12465">
    <property type="entry name" value="UBIQUITIN SPECIFIC PROTEASE HOMOLOG 49"/>
    <property type="match status" value="1"/>
</dbReference>
<dbReference type="GO" id="GO:0006357">
    <property type="term" value="P:regulation of transcription by RNA polymerase II"/>
    <property type="evidence" value="ECO:0007669"/>
    <property type="project" value="InterPro"/>
</dbReference>
<accession>A0A1D1Z7P3</accession>
<keyword evidence="4" id="KW-0804">Transcription</keyword>